<dbReference type="AlphaFoldDB" id="A0A6N9HL16"/>
<dbReference type="RefSeq" id="WP_161027155.1">
    <property type="nucleotide sequence ID" value="NZ_WWCJ01000014.1"/>
</dbReference>
<name>A0A6N9HL16_9BURK</name>
<sequence>MDRSNVDYSRVMQPQEDGYDVEAFLALKQADGFARQEVPGMFRVFGQQVVAGRWRPRQFENEVPCETVSHYAVLDVATRQAAPAMHTSISGLLDVLTGVELRNNTEVSTLCPTARYPGAWIVLTSICADPAVALRGIIHEMMHQKLITLGLGSHRSFLDGGEAFILNDKEQLHRSIVNSYADTMQPYMPGPIGRPMLACIHGYASFLSAAAATLKLVPHDAGRAAAYMRYVGKWSERLDDCWNAIRDGAQTTEQGAQLLQGLENWTSEHLREYRAALRLYGAGTEVQAA</sequence>
<organism evidence="1 2">
    <name type="scientific">Pseudoduganella guangdongensis</name>
    <dbReference type="NCBI Taxonomy" id="2692179"/>
    <lineage>
        <taxon>Bacteria</taxon>
        <taxon>Pseudomonadati</taxon>
        <taxon>Pseudomonadota</taxon>
        <taxon>Betaproteobacteria</taxon>
        <taxon>Burkholderiales</taxon>
        <taxon>Oxalobacteraceae</taxon>
        <taxon>Telluria group</taxon>
        <taxon>Pseudoduganella</taxon>
    </lineage>
</organism>
<accession>A0A6N9HL16</accession>
<evidence type="ECO:0000313" key="1">
    <source>
        <dbReference type="EMBL" id="MYN04190.1"/>
    </source>
</evidence>
<evidence type="ECO:0000313" key="2">
    <source>
        <dbReference type="Proteomes" id="UP000448575"/>
    </source>
</evidence>
<keyword evidence="2" id="KW-1185">Reference proteome</keyword>
<protein>
    <recommendedName>
        <fullName evidence="3">HEXXH motif domain-containing protein</fullName>
    </recommendedName>
</protein>
<evidence type="ECO:0008006" key="3">
    <source>
        <dbReference type="Google" id="ProtNLM"/>
    </source>
</evidence>
<proteinExistence type="predicted"/>
<dbReference type="Proteomes" id="UP000448575">
    <property type="component" value="Unassembled WGS sequence"/>
</dbReference>
<reference evidence="1 2" key="1">
    <citation type="submission" date="2019-12" db="EMBL/GenBank/DDBJ databases">
        <title>Novel species isolated from a subtropical stream in China.</title>
        <authorList>
            <person name="Lu H."/>
        </authorList>
    </citation>
    <scope>NUCLEOTIDE SEQUENCE [LARGE SCALE GENOMIC DNA]</scope>
    <source>
        <strain evidence="1 2">DS3</strain>
    </source>
</reference>
<dbReference type="EMBL" id="WWCJ01000014">
    <property type="protein sequence ID" value="MYN04190.1"/>
    <property type="molecule type" value="Genomic_DNA"/>
</dbReference>
<gene>
    <name evidence="1" type="ORF">GTP41_19025</name>
</gene>
<comment type="caution">
    <text evidence="1">The sequence shown here is derived from an EMBL/GenBank/DDBJ whole genome shotgun (WGS) entry which is preliminary data.</text>
</comment>